<accession>A0A8X6RN56</accession>
<dbReference type="PANTHER" id="PTHR47326:SF1">
    <property type="entry name" value="HTH PSQ-TYPE DOMAIN-CONTAINING PROTEIN"/>
    <property type="match status" value="1"/>
</dbReference>
<comment type="caution">
    <text evidence="2">The sequence shown here is derived from an EMBL/GenBank/DDBJ whole genome shotgun (WGS) entry which is preliminary data.</text>
</comment>
<reference evidence="2" key="1">
    <citation type="submission" date="2020-08" db="EMBL/GenBank/DDBJ databases">
        <title>Multicomponent nature underlies the extraordinary mechanical properties of spider dragline silk.</title>
        <authorList>
            <person name="Kono N."/>
            <person name="Nakamura H."/>
            <person name="Mori M."/>
            <person name="Yoshida Y."/>
            <person name="Ohtoshi R."/>
            <person name="Malay A.D."/>
            <person name="Moran D.A.P."/>
            <person name="Tomita M."/>
            <person name="Numata K."/>
            <person name="Arakawa K."/>
        </authorList>
    </citation>
    <scope>NUCLEOTIDE SEQUENCE</scope>
</reference>
<evidence type="ECO:0000259" key="1">
    <source>
        <dbReference type="Pfam" id="PF16087"/>
    </source>
</evidence>
<dbReference type="InterPro" id="IPR032135">
    <property type="entry name" value="DUF4817"/>
</dbReference>
<sequence>MWFLHFRHGQRAMNMYRFTNSELADIHFIYGLADGNGRAAVRLYRERYPTRRQPNRQTFARVHQNLVERGSFRATIEGTGRRRIARTPIFEEGVLHAVDQTPGTSVRELAASTGRSPTTIHRVLQGAALHPFHVQSVQSLQPDDPPRRVTFAQWFLNQIAADMHFASSVLFCDEATFSREGVFNTHNAHMWALNNPHSTRPRAIQQRFTVNVWAGIVGDSLLGPYILPPRVDTHKYLVFLQEVLPELLTDVPASIRRRMWFQQDGVPSHYARHVREHLDRTFLNRWIGRGGPVTWPPRSPDLSPLDFFLWSAMKGLVYDTIVVSEMDLVARISIAVARIREMPGVFEDVRQSMSRRCRACIHANGRNFEHFL</sequence>
<evidence type="ECO:0000313" key="3">
    <source>
        <dbReference type="Proteomes" id="UP000887159"/>
    </source>
</evidence>
<dbReference type="AlphaFoldDB" id="A0A8X6RN56"/>
<dbReference type="GO" id="GO:0003676">
    <property type="term" value="F:nucleic acid binding"/>
    <property type="evidence" value="ECO:0007669"/>
    <property type="project" value="InterPro"/>
</dbReference>
<dbReference type="Gene3D" id="3.30.420.10">
    <property type="entry name" value="Ribonuclease H-like superfamily/Ribonuclease H"/>
    <property type="match status" value="1"/>
</dbReference>
<evidence type="ECO:0000313" key="2">
    <source>
        <dbReference type="EMBL" id="GFX93435.1"/>
    </source>
</evidence>
<feature type="domain" description="DUF4817" evidence="1">
    <location>
        <begin position="29"/>
        <end position="71"/>
    </location>
</feature>
<proteinExistence type="predicted"/>
<protein>
    <submittedName>
        <fullName evidence="2">DUF4817 domain-containing protein</fullName>
    </submittedName>
</protein>
<gene>
    <name evidence="2" type="primary">g.20040</name>
    <name evidence="2" type="ORF">TNCV_1093751</name>
</gene>
<keyword evidence="3" id="KW-1185">Reference proteome</keyword>
<name>A0A8X6RN56_TRICX</name>
<dbReference type="Proteomes" id="UP000887159">
    <property type="component" value="Unassembled WGS sequence"/>
</dbReference>
<dbReference type="PANTHER" id="PTHR47326">
    <property type="entry name" value="TRANSPOSABLE ELEMENT TC3 TRANSPOSASE-LIKE PROTEIN"/>
    <property type="match status" value="1"/>
</dbReference>
<dbReference type="Pfam" id="PF16087">
    <property type="entry name" value="DUF4817"/>
    <property type="match status" value="1"/>
</dbReference>
<dbReference type="EMBL" id="BMAU01021174">
    <property type="protein sequence ID" value="GFX93435.1"/>
    <property type="molecule type" value="Genomic_DNA"/>
</dbReference>
<dbReference type="InterPro" id="IPR036397">
    <property type="entry name" value="RNaseH_sf"/>
</dbReference>
<organism evidence="2 3">
    <name type="scientific">Trichonephila clavipes</name>
    <name type="common">Golden silk orbweaver</name>
    <name type="synonym">Nephila clavipes</name>
    <dbReference type="NCBI Taxonomy" id="2585209"/>
    <lineage>
        <taxon>Eukaryota</taxon>
        <taxon>Metazoa</taxon>
        <taxon>Ecdysozoa</taxon>
        <taxon>Arthropoda</taxon>
        <taxon>Chelicerata</taxon>
        <taxon>Arachnida</taxon>
        <taxon>Araneae</taxon>
        <taxon>Araneomorphae</taxon>
        <taxon>Entelegynae</taxon>
        <taxon>Araneoidea</taxon>
        <taxon>Nephilidae</taxon>
        <taxon>Trichonephila</taxon>
    </lineage>
</organism>